<dbReference type="Proteomes" id="UP001175211">
    <property type="component" value="Unassembled WGS sequence"/>
</dbReference>
<name>A0AA39NRF1_ARMTA</name>
<evidence type="ECO:0000313" key="1">
    <source>
        <dbReference type="EMBL" id="KAK0470477.1"/>
    </source>
</evidence>
<keyword evidence="2" id="KW-1185">Reference proteome</keyword>
<dbReference type="RefSeq" id="XP_060340270.1">
    <property type="nucleotide sequence ID" value="XM_060476385.1"/>
</dbReference>
<accession>A0AA39NRF1</accession>
<sequence length="349" mass="38291">MATNIMTACVPVKSRFSQSSAGGSMLNTDPSLCTLDNTLGAFEVAVTVASLLFGGSTFTGFGNMSSSSALKKISPYTWTTVSNGNYLLTCPLGPISVAEFIVNMYAIDGARRIAIYTDQVKIKPYLLAYNSLGAVEDRLLAGTMMLLLLESRTRFKKMNTMITRLVDDVLCKHRDLYKARDVVSSCLTMPDVLIMQHGSPSHNYHAGHLRRNHDRPSVLPHRFQLYMITNSSMFTPVYGAWLFGMLNARNGIRNGTPNNGYSSNEISFSLARSAHTAAAPIQSLSTHSVDAKPSHIMVSVSRETDGDTERSLGKEHEYQAMQGEDAATNFLIRLTGINDSRTCISFLFV</sequence>
<gene>
    <name evidence="1" type="ORF">EV420DRAFT_1634923</name>
</gene>
<dbReference type="GeneID" id="85359933"/>
<organism evidence="1 2">
    <name type="scientific">Armillaria tabescens</name>
    <name type="common">Ringless honey mushroom</name>
    <name type="synonym">Agaricus tabescens</name>
    <dbReference type="NCBI Taxonomy" id="1929756"/>
    <lineage>
        <taxon>Eukaryota</taxon>
        <taxon>Fungi</taxon>
        <taxon>Dikarya</taxon>
        <taxon>Basidiomycota</taxon>
        <taxon>Agaricomycotina</taxon>
        <taxon>Agaricomycetes</taxon>
        <taxon>Agaricomycetidae</taxon>
        <taxon>Agaricales</taxon>
        <taxon>Marasmiineae</taxon>
        <taxon>Physalacriaceae</taxon>
        <taxon>Desarmillaria</taxon>
    </lineage>
</organism>
<dbReference type="AlphaFoldDB" id="A0AA39NRF1"/>
<proteinExistence type="predicted"/>
<reference evidence="1" key="1">
    <citation type="submission" date="2023-06" db="EMBL/GenBank/DDBJ databases">
        <authorList>
            <consortium name="Lawrence Berkeley National Laboratory"/>
            <person name="Ahrendt S."/>
            <person name="Sahu N."/>
            <person name="Indic B."/>
            <person name="Wong-Bajracharya J."/>
            <person name="Merenyi Z."/>
            <person name="Ke H.-M."/>
            <person name="Monk M."/>
            <person name="Kocsube S."/>
            <person name="Drula E."/>
            <person name="Lipzen A."/>
            <person name="Balint B."/>
            <person name="Henrissat B."/>
            <person name="Andreopoulos B."/>
            <person name="Martin F.M."/>
            <person name="Harder C.B."/>
            <person name="Rigling D."/>
            <person name="Ford K.L."/>
            <person name="Foster G.D."/>
            <person name="Pangilinan J."/>
            <person name="Papanicolaou A."/>
            <person name="Barry K."/>
            <person name="LaButti K."/>
            <person name="Viragh M."/>
            <person name="Koriabine M."/>
            <person name="Yan M."/>
            <person name="Riley R."/>
            <person name="Champramary S."/>
            <person name="Plett K.L."/>
            <person name="Tsai I.J."/>
            <person name="Slot J."/>
            <person name="Sipos G."/>
            <person name="Plett J."/>
            <person name="Nagy L.G."/>
            <person name="Grigoriev I.V."/>
        </authorList>
    </citation>
    <scope>NUCLEOTIDE SEQUENCE</scope>
    <source>
        <strain evidence="1">CCBAS 213</strain>
    </source>
</reference>
<evidence type="ECO:0000313" key="2">
    <source>
        <dbReference type="Proteomes" id="UP001175211"/>
    </source>
</evidence>
<protein>
    <submittedName>
        <fullName evidence="1">Uncharacterized protein</fullName>
    </submittedName>
</protein>
<dbReference type="EMBL" id="JAUEPS010000001">
    <property type="protein sequence ID" value="KAK0470477.1"/>
    <property type="molecule type" value="Genomic_DNA"/>
</dbReference>
<comment type="caution">
    <text evidence="1">The sequence shown here is derived from an EMBL/GenBank/DDBJ whole genome shotgun (WGS) entry which is preliminary data.</text>
</comment>